<organism evidence="2 3">
    <name type="scientific">Leptosia nina</name>
    <dbReference type="NCBI Taxonomy" id="320188"/>
    <lineage>
        <taxon>Eukaryota</taxon>
        <taxon>Metazoa</taxon>
        <taxon>Ecdysozoa</taxon>
        <taxon>Arthropoda</taxon>
        <taxon>Hexapoda</taxon>
        <taxon>Insecta</taxon>
        <taxon>Pterygota</taxon>
        <taxon>Neoptera</taxon>
        <taxon>Endopterygota</taxon>
        <taxon>Lepidoptera</taxon>
        <taxon>Glossata</taxon>
        <taxon>Ditrysia</taxon>
        <taxon>Papilionoidea</taxon>
        <taxon>Pieridae</taxon>
        <taxon>Pierinae</taxon>
        <taxon>Leptosia</taxon>
    </lineage>
</organism>
<feature type="compositionally biased region" description="Basic and acidic residues" evidence="1">
    <location>
        <begin position="88"/>
        <end position="103"/>
    </location>
</feature>
<comment type="caution">
    <text evidence="2">The sequence shown here is derived from an EMBL/GenBank/DDBJ whole genome shotgun (WGS) entry which is preliminary data.</text>
</comment>
<evidence type="ECO:0000313" key="3">
    <source>
        <dbReference type="Proteomes" id="UP001497472"/>
    </source>
</evidence>
<reference evidence="2 3" key="1">
    <citation type="submission" date="2023-11" db="EMBL/GenBank/DDBJ databases">
        <authorList>
            <person name="Okamura Y."/>
        </authorList>
    </citation>
    <scope>NUCLEOTIDE SEQUENCE [LARGE SCALE GENOMIC DNA]</scope>
</reference>
<accession>A0AAV1K1H4</accession>
<evidence type="ECO:0000256" key="1">
    <source>
        <dbReference type="SAM" id="MobiDB-lite"/>
    </source>
</evidence>
<protein>
    <submittedName>
        <fullName evidence="2">Uncharacterized protein</fullName>
    </submittedName>
</protein>
<sequence length="339" mass="38922">MKSTIIYIILLNQVISQTVFNPVNRLNALQDATKSNFSVRQATTSSETTLAVSAGYNLNVTPPGVLDETLAARGENFRAISPIYPVEKRNSDEKTDGNEEKFKLLSSRKGNSTSQMEKENYDKNNTSEASQLVWDNCFETAYRDNRQVNPKVHYDMENAHRLEIDNGEMLKNREFLVNNNSLAVKSWLEKYNSLKNSINIRKTTTGIDTDNFFTTTITPFTDEPQEAPLDFGMMEINSVPIIPITKEILKEHESPETYNVTVDVLVTENNIKASYSDDWVDGEDRTKIKFSSMPHTQNYLIPKFKLEEGFHPFSFMSQFFSMIYPFDFPVGKFNFRPFR</sequence>
<keyword evidence="3" id="KW-1185">Reference proteome</keyword>
<feature type="region of interest" description="Disordered" evidence="1">
    <location>
        <begin position="88"/>
        <end position="126"/>
    </location>
</feature>
<evidence type="ECO:0000313" key="2">
    <source>
        <dbReference type="EMBL" id="CAK1555377.1"/>
    </source>
</evidence>
<dbReference type="AlphaFoldDB" id="A0AAV1K1H4"/>
<dbReference type="Proteomes" id="UP001497472">
    <property type="component" value="Unassembled WGS sequence"/>
</dbReference>
<name>A0AAV1K1H4_9NEOP</name>
<dbReference type="EMBL" id="CAVLEF010000280">
    <property type="protein sequence ID" value="CAK1555377.1"/>
    <property type="molecule type" value="Genomic_DNA"/>
</dbReference>
<gene>
    <name evidence="2" type="ORF">LNINA_LOCUS14197</name>
</gene>
<proteinExistence type="predicted"/>